<dbReference type="NCBIfam" id="TIGR02246">
    <property type="entry name" value="SgcJ/EcaC family oxidoreductase"/>
    <property type="match status" value="1"/>
</dbReference>
<feature type="signal peptide" evidence="1">
    <location>
        <begin position="1"/>
        <end position="21"/>
    </location>
</feature>
<feature type="domain" description="SnoaL-like" evidence="2">
    <location>
        <begin position="35"/>
        <end position="153"/>
    </location>
</feature>
<dbReference type="InterPro" id="IPR011944">
    <property type="entry name" value="Steroid_delta5-4_isomerase"/>
</dbReference>
<evidence type="ECO:0000259" key="2">
    <source>
        <dbReference type="Pfam" id="PF13474"/>
    </source>
</evidence>
<keyword evidence="4" id="KW-1185">Reference proteome</keyword>
<feature type="chain" id="PRO_5030648261" evidence="1">
    <location>
        <begin position="22"/>
        <end position="175"/>
    </location>
</feature>
<comment type="caution">
    <text evidence="3">The sequence shown here is derived from an EMBL/GenBank/DDBJ whole genome shotgun (WGS) entry which is preliminary data.</text>
</comment>
<keyword evidence="1" id="KW-0732">Signal</keyword>
<dbReference type="SUPFAM" id="SSF54427">
    <property type="entry name" value="NTF2-like"/>
    <property type="match status" value="1"/>
</dbReference>
<dbReference type="RefSeq" id="WP_169531793.1">
    <property type="nucleotide sequence ID" value="NZ_JABBGH010000002.1"/>
</dbReference>
<proteinExistence type="predicted"/>
<organism evidence="3 4">
    <name type="scientific">Hymenobacter polaris</name>
    <dbReference type="NCBI Taxonomy" id="2682546"/>
    <lineage>
        <taxon>Bacteria</taxon>
        <taxon>Pseudomonadati</taxon>
        <taxon>Bacteroidota</taxon>
        <taxon>Cytophagia</taxon>
        <taxon>Cytophagales</taxon>
        <taxon>Hymenobacteraceae</taxon>
        <taxon>Hymenobacter</taxon>
    </lineage>
</organism>
<dbReference type="Pfam" id="PF13474">
    <property type="entry name" value="SnoaL_3"/>
    <property type="match status" value="1"/>
</dbReference>
<dbReference type="Proteomes" id="UP000559626">
    <property type="component" value="Unassembled WGS sequence"/>
</dbReference>
<name>A0A7Y0AF16_9BACT</name>
<gene>
    <name evidence="3" type="ORF">HHL22_13030</name>
</gene>
<evidence type="ECO:0000313" key="4">
    <source>
        <dbReference type="Proteomes" id="UP000559626"/>
    </source>
</evidence>
<evidence type="ECO:0000256" key="1">
    <source>
        <dbReference type="SAM" id="SignalP"/>
    </source>
</evidence>
<dbReference type="Gene3D" id="3.10.450.50">
    <property type="match status" value="1"/>
</dbReference>
<sequence>MKTLVISALAALLALGHSAAAQSLLTLSAADQAGVAAALRQFGKNLNDHHFADMPGYVTPDISFVNVVGMYWQGAADVQRAHQAVFDRIYQHAVFTPADPSATVMRVVAPGVVLITSRVTPPNRSDVPAPAGGSARSLFSTLLVKRQGRWLITFCQNTPVDEQAAASNPIRMAQK</sequence>
<protein>
    <submittedName>
        <fullName evidence="3">SgcJ/EcaC family oxidoreductase</fullName>
    </submittedName>
</protein>
<accession>A0A7Y0AF16</accession>
<dbReference type="InterPro" id="IPR037401">
    <property type="entry name" value="SnoaL-like"/>
</dbReference>
<dbReference type="AlphaFoldDB" id="A0A7Y0AF16"/>
<evidence type="ECO:0000313" key="3">
    <source>
        <dbReference type="EMBL" id="NML66129.1"/>
    </source>
</evidence>
<dbReference type="EMBL" id="JABBGH010000002">
    <property type="protein sequence ID" value="NML66129.1"/>
    <property type="molecule type" value="Genomic_DNA"/>
</dbReference>
<dbReference type="InterPro" id="IPR032710">
    <property type="entry name" value="NTF2-like_dom_sf"/>
</dbReference>
<reference evidence="3 4" key="1">
    <citation type="submission" date="2020-04" db="EMBL/GenBank/DDBJ databases">
        <title>Hymenobacter polaris sp. nov., isolated from Arctic soil.</title>
        <authorList>
            <person name="Dahal R.H."/>
        </authorList>
    </citation>
    <scope>NUCLEOTIDE SEQUENCE [LARGE SCALE GENOMIC DNA]</scope>
    <source>
        <strain evidence="3 4">RP-2-7</strain>
    </source>
</reference>